<sequence length="689" mass="73364">MQPPSAVRWTGPGEPCRVGDRVLPGGMLYVGTGLTAASGQGVEPALIDPRLPVEWGSPDWTGRDLGYWPSYAEISPRARAAYLRWLAAGRRHRDVAVGYAFLFLYGLERRVLVDLQRDDGARAAELPLIRAEVERLLGLFGSDGSFRSYATEFCALLEASSAADADVWAGPPPEVDRASPSPRLRIGLGEFARAGRPIPVEWALSWVLSHPGYSPRTAAKRCPEEFAALFALRHEDRHLGGLHLRPTGPQLTFSYRPASGGFRGVAEVAVPGVPDVFDQALPLRRLASLADECAEGLDAFSRLMGRDPQQRGSLAAAALLPEELVDLGAGDVGAFVEWARSRLGGFAMSAVPSADLLAWTGAEQPGKKDVVALARILGRAGIGVEPDPRFDGPVPKGGPVVFFHIEDVSEAAPSRTYRAATLLLHLGAAVSLADGVVAVEEKQLLLGHLEKALDLTSDERVRLRAHLRWLLSTEVKLTGLSRRIEDVDRSQREQLAGFLSAVAAADGHVNPAEVRTLHRIAKLLGLAPETVDSGLRAATETAEPASAPVVVRPGRPEPGHALPPPPEAPAPAVKLDAALLAARIAEAAEVSALLGSVFGDEPPAAPPPPPPDVPPVAGLDGPHSRLIRALPDQPLMERAAWEDLAAAHRVMPDGAIDRLNEAAYEATGEPVIEGDDPLEINRDALEAML</sequence>
<feature type="domain" description="Co-chaperone DjlA N-terminal" evidence="2">
    <location>
        <begin position="424"/>
        <end position="531"/>
    </location>
</feature>
<feature type="region of interest" description="Disordered" evidence="1">
    <location>
        <begin position="540"/>
        <end position="569"/>
    </location>
</feature>
<dbReference type="SUPFAM" id="SSF158682">
    <property type="entry name" value="TerB-like"/>
    <property type="match status" value="1"/>
</dbReference>
<dbReference type="InterPro" id="IPR007791">
    <property type="entry name" value="DjlA_N"/>
</dbReference>
<reference evidence="5 6" key="1">
    <citation type="submission" date="2020-01" db="EMBL/GenBank/DDBJ databases">
        <title>Insect and environment-associated Actinomycetes.</title>
        <authorList>
            <person name="Currrie C."/>
            <person name="Chevrette M."/>
            <person name="Carlson C."/>
            <person name="Stubbendieck R."/>
            <person name="Wendt-Pienkowski E."/>
        </authorList>
    </citation>
    <scope>NUCLEOTIDE SEQUENCE [LARGE SCALE GENOMIC DNA]</scope>
    <source>
        <strain evidence="5 6">SID10258</strain>
    </source>
</reference>
<evidence type="ECO:0000259" key="3">
    <source>
        <dbReference type="Pfam" id="PF13208"/>
    </source>
</evidence>
<dbReference type="Proteomes" id="UP000475532">
    <property type="component" value="Unassembled WGS sequence"/>
</dbReference>
<feature type="compositionally biased region" description="Low complexity" evidence="1">
    <location>
        <begin position="540"/>
        <end position="553"/>
    </location>
</feature>
<dbReference type="Pfam" id="PF15615">
    <property type="entry name" value="TerB_C"/>
    <property type="match status" value="1"/>
</dbReference>
<dbReference type="Gene3D" id="1.10.3680.10">
    <property type="entry name" value="TerB-like"/>
    <property type="match status" value="1"/>
</dbReference>
<dbReference type="InterPro" id="IPR029024">
    <property type="entry name" value="TerB-like"/>
</dbReference>
<organism evidence="5 6">
    <name type="scientific">Actinomadura bangladeshensis</name>
    <dbReference type="NCBI Taxonomy" id="453573"/>
    <lineage>
        <taxon>Bacteria</taxon>
        <taxon>Bacillati</taxon>
        <taxon>Actinomycetota</taxon>
        <taxon>Actinomycetes</taxon>
        <taxon>Streptosporangiales</taxon>
        <taxon>Thermomonosporaceae</taxon>
        <taxon>Actinomadura</taxon>
    </lineage>
</organism>
<evidence type="ECO:0008006" key="7">
    <source>
        <dbReference type="Google" id="ProtNLM"/>
    </source>
</evidence>
<dbReference type="InterPro" id="IPR025266">
    <property type="entry name" value="TerB_N"/>
</dbReference>
<name>A0A6L9Q936_9ACTN</name>
<dbReference type="CDD" id="cd07176">
    <property type="entry name" value="terB"/>
    <property type="match status" value="1"/>
</dbReference>
<feature type="domain" description="TerB N-terminal" evidence="3">
    <location>
        <begin position="12"/>
        <end position="219"/>
    </location>
</feature>
<gene>
    <name evidence="5" type="ORF">G3I70_05695</name>
</gene>
<dbReference type="Pfam" id="PF05099">
    <property type="entry name" value="TerB"/>
    <property type="match status" value="1"/>
</dbReference>
<dbReference type="AlphaFoldDB" id="A0A6L9Q936"/>
<evidence type="ECO:0000256" key="1">
    <source>
        <dbReference type="SAM" id="MobiDB-lite"/>
    </source>
</evidence>
<dbReference type="EMBL" id="JAAGLI010000145">
    <property type="protein sequence ID" value="NEA21987.1"/>
    <property type="molecule type" value="Genomic_DNA"/>
</dbReference>
<protein>
    <recommendedName>
        <fullName evidence="7">Tellurite resistance protein TerB</fullName>
    </recommendedName>
</protein>
<dbReference type="InterPro" id="IPR028932">
    <property type="entry name" value="TerB-C"/>
</dbReference>
<evidence type="ECO:0000313" key="6">
    <source>
        <dbReference type="Proteomes" id="UP000475532"/>
    </source>
</evidence>
<accession>A0A6L9Q936</accession>
<feature type="domain" description="TerB-C" evidence="4">
    <location>
        <begin position="567"/>
        <end position="687"/>
    </location>
</feature>
<evidence type="ECO:0000313" key="5">
    <source>
        <dbReference type="EMBL" id="NEA21987.1"/>
    </source>
</evidence>
<evidence type="ECO:0000259" key="4">
    <source>
        <dbReference type="Pfam" id="PF15615"/>
    </source>
</evidence>
<proteinExistence type="predicted"/>
<dbReference type="Pfam" id="PF13208">
    <property type="entry name" value="TerB_N"/>
    <property type="match status" value="1"/>
</dbReference>
<evidence type="ECO:0000259" key="2">
    <source>
        <dbReference type="Pfam" id="PF05099"/>
    </source>
</evidence>
<comment type="caution">
    <text evidence="5">The sequence shown here is derived from an EMBL/GenBank/DDBJ whole genome shotgun (WGS) entry which is preliminary data.</text>
</comment>